<feature type="region of interest" description="Disordered" evidence="1">
    <location>
        <begin position="600"/>
        <end position="684"/>
    </location>
</feature>
<feature type="region of interest" description="Disordered" evidence="1">
    <location>
        <begin position="381"/>
        <end position="400"/>
    </location>
</feature>
<dbReference type="InterPro" id="IPR022613">
    <property type="entry name" value="CH_CAMSAP_2"/>
</dbReference>
<dbReference type="SUPFAM" id="SSF47576">
    <property type="entry name" value="Calponin-homology domain, CH-domain"/>
    <property type="match status" value="1"/>
</dbReference>
<dbReference type="GO" id="GO:0051011">
    <property type="term" value="F:microtubule minus-end binding"/>
    <property type="evidence" value="ECO:0007669"/>
    <property type="project" value="TreeGrafter"/>
</dbReference>
<dbReference type="InterPro" id="IPR032940">
    <property type="entry name" value="CAMSAP"/>
</dbReference>
<evidence type="ECO:0000259" key="2">
    <source>
        <dbReference type="PROSITE" id="PS50021"/>
    </source>
</evidence>
<dbReference type="EMBL" id="JAAKFY010000025">
    <property type="protein sequence ID" value="KAF3835230.1"/>
    <property type="molecule type" value="Genomic_DNA"/>
</dbReference>
<dbReference type="PANTHER" id="PTHR21595:SF1">
    <property type="entry name" value="CALMODULIN-REGULATED SPECTRIN-ASSOCIATED PROTEIN 2"/>
    <property type="match status" value="1"/>
</dbReference>
<name>A0A7J5XE54_DISMA</name>
<evidence type="ECO:0000313" key="3">
    <source>
        <dbReference type="EMBL" id="KAF3835230.1"/>
    </source>
</evidence>
<dbReference type="GO" id="GO:0005516">
    <property type="term" value="F:calmodulin binding"/>
    <property type="evidence" value="ECO:0007669"/>
    <property type="project" value="InterPro"/>
</dbReference>
<evidence type="ECO:0000256" key="1">
    <source>
        <dbReference type="SAM" id="MobiDB-lite"/>
    </source>
</evidence>
<dbReference type="OrthoDB" id="2125658at2759"/>
<dbReference type="GO" id="GO:0031122">
    <property type="term" value="P:cytoplasmic microtubule organization"/>
    <property type="evidence" value="ECO:0007669"/>
    <property type="project" value="TreeGrafter"/>
</dbReference>
<dbReference type="InterPro" id="IPR058042">
    <property type="entry name" value="CAMSAP_N"/>
</dbReference>
<protein>
    <recommendedName>
        <fullName evidence="2">Calponin-homology (CH) domain-containing protein</fullName>
    </recommendedName>
</protein>
<dbReference type="InterPro" id="IPR001715">
    <property type="entry name" value="CH_dom"/>
</dbReference>
<accession>A0A7J5XE54</accession>
<proteinExistence type="predicted"/>
<dbReference type="PANTHER" id="PTHR21595">
    <property type="entry name" value="PATRONIN"/>
    <property type="match status" value="1"/>
</dbReference>
<comment type="caution">
    <text evidence="3">The sequence shown here is derived from an EMBL/GenBank/DDBJ whole genome shotgun (WGS) entry which is preliminary data.</text>
</comment>
<reference evidence="3 4" key="1">
    <citation type="submission" date="2020-03" db="EMBL/GenBank/DDBJ databases">
        <title>Dissostichus mawsoni Genome sequencing and assembly.</title>
        <authorList>
            <person name="Park H."/>
        </authorList>
    </citation>
    <scope>NUCLEOTIDE SEQUENCE [LARGE SCALE GENOMIC DNA]</scope>
    <source>
        <strain evidence="3">DM0001</strain>
        <tissue evidence="3">Muscle</tissue>
    </source>
</reference>
<feature type="region of interest" description="Disordered" evidence="1">
    <location>
        <begin position="198"/>
        <end position="218"/>
    </location>
</feature>
<dbReference type="GO" id="GO:0036449">
    <property type="term" value="C:microtubule minus-end"/>
    <property type="evidence" value="ECO:0007669"/>
    <property type="project" value="TreeGrafter"/>
</dbReference>
<dbReference type="PROSITE" id="PS50021">
    <property type="entry name" value="CH"/>
    <property type="match status" value="1"/>
</dbReference>
<dbReference type="Pfam" id="PF11971">
    <property type="entry name" value="CAMSAP_CH"/>
    <property type="match status" value="1"/>
</dbReference>
<dbReference type="InterPro" id="IPR036872">
    <property type="entry name" value="CH_dom_sf"/>
</dbReference>
<dbReference type="GO" id="GO:0007026">
    <property type="term" value="P:negative regulation of microtubule depolymerization"/>
    <property type="evidence" value="ECO:0007669"/>
    <property type="project" value="TreeGrafter"/>
</dbReference>
<evidence type="ECO:0000313" key="4">
    <source>
        <dbReference type="Proteomes" id="UP000518266"/>
    </source>
</evidence>
<dbReference type="AlphaFoldDB" id="A0A7J5XE54"/>
<feature type="domain" description="Calponin-homology (CH)" evidence="2">
    <location>
        <begin position="222"/>
        <end position="348"/>
    </location>
</feature>
<dbReference type="Pfam" id="PF25532">
    <property type="entry name" value="CH_CAMSAP2_N"/>
    <property type="match status" value="1"/>
</dbReference>
<keyword evidence="4" id="KW-1185">Reference proteome</keyword>
<feature type="compositionally biased region" description="Polar residues" evidence="1">
    <location>
        <begin position="645"/>
        <end position="656"/>
    </location>
</feature>
<dbReference type="Proteomes" id="UP000518266">
    <property type="component" value="Unassembled WGS sequence"/>
</dbReference>
<organism evidence="3 4">
    <name type="scientific">Dissostichus mawsoni</name>
    <name type="common">Antarctic cod</name>
    <dbReference type="NCBI Taxonomy" id="36200"/>
    <lineage>
        <taxon>Eukaryota</taxon>
        <taxon>Metazoa</taxon>
        <taxon>Chordata</taxon>
        <taxon>Craniata</taxon>
        <taxon>Vertebrata</taxon>
        <taxon>Euteleostomi</taxon>
        <taxon>Actinopterygii</taxon>
        <taxon>Neopterygii</taxon>
        <taxon>Teleostei</taxon>
        <taxon>Neoteleostei</taxon>
        <taxon>Acanthomorphata</taxon>
        <taxon>Eupercaria</taxon>
        <taxon>Perciformes</taxon>
        <taxon>Notothenioidei</taxon>
        <taxon>Nototheniidae</taxon>
        <taxon>Dissostichus</taxon>
    </lineage>
</organism>
<sequence length="711" mass="79527">MGEVQDARDVKKTFVAPAVKSFEHYDFPRAKICCSLTWLVAKAYGTESIPADLKDPFYTDQYEQEHLKPPLASLLLSADLYCRAGSLVLSSDADHPLLGHDAVVQALAQRGLYVTDQERLVTERDLRKRPLQMSAHMAMIDTLMMAYTVEAVSVEKVMACICQYSYRDPEVETPYDTEDAVNTWINKVNEYLKDVVAQEQRKSETQSAEPAGSPRSPTKWYMKLVPARYRKEQSSTQMVPWIPPVDNLLKDSTDGSALGALLHFYCPQLLPLDGKELTLMAPSALPDVCLKENMTLADRLYNLQLIQDFCKDNLNGCCHFSLEDMVYASSTIKNNYLVFMAELFQLFEVVKPSFVKPRMLEHEGTGKPLILAEEHFSHPHLQGNQEELHGKTPNLPLPSASKLRRDQKVNLYVLCRWKPRHLAKRKKVWALWSVIRHPFDKEDSASGSMHGMVRSVSTDDGSGFKVHHMSRGMKRNLSFQPVNGQSVGIDEEGCPDSLAGEEPSRRAYPNGHGSVMATTPSIEEALQIIHSPSRPPEEGVNSGFFLHSPQGAGVGVLEPVSELDSKGSLSITDTVEVDTGIHIRTEDMLDEDSSLKDCSVNMDLDMDTPSPCPSNRSKSPSGFRLTSFADQKKKKPTPSLPDSGRCSSSSLKTTPEGSEFGLPLSVSWAPTPEHSPIRQQTPSPSLLKHHPHLYNCQQMTLLRSWLRRWYS</sequence>
<gene>
    <name evidence="3" type="ORF">F7725_027788</name>
</gene>